<keyword evidence="3" id="KW-0175">Coiled coil</keyword>
<accession>A0ABY8TV57</accession>
<reference evidence="4 5" key="1">
    <citation type="submission" date="2023-05" db="EMBL/GenBank/DDBJ databases">
        <title>A 100% complete, gapless, phased diploid assembly of the Scenedesmus obliquus UTEX 3031 genome.</title>
        <authorList>
            <person name="Biondi T.C."/>
            <person name="Hanschen E.R."/>
            <person name="Kwon T."/>
            <person name="Eng W."/>
            <person name="Kruse C.P.S."/>
            <person name="Koehler S.I."/>
            <person name="Kunde Y."/>
            <person name="Gleasner C.D."/>
            <person name="You Mak K.T."/>
            <person name="Polle J."/>
            <person name="Hovde B.T."/>
            <person name="Starkenburg S.R."/>
        </authorList>
    </citation>
    <scope>NUCLEOTIDE SEQUENCE [LARGE SCALE GENOMIC DNA]</scope>
    <source>
        <strain evidence="4 5">DOE0152z</strain>
    </source>
</reference>
<dbReference type="SUPFAM" id="SSF46579">
    <property type="entry name" value="Prefoldin"/>
    <property type="match status" value="1"/>
</dbReference>
<evidence type="ECO:0000313" key="4">
    <source>
        <dbReference type="EMBL" id="WIA13018.1"/>
    </source>
</evidence>
<dbReference type="Gene3D" id="1.10.287.370">
    <property type="match status" value="1"/>
</dbReference>
<dbReference type="Pfam" id="PF01920">
    <property type="entry name" value="Prefoldin_2"/>
    <property type="match status" value="1"/>
</dbReference>
<evidence type="ECO:0000256" key="2">
    <source>
        <dbReference type="ARBA" id="ARBA00023186"/>
    </source>
</evidence>
<proteinExistence type="inferred from homology"/>
<evidence type="ECO:0008006" key="6">
    <source>
        <dbReference type="Google" id="ProtNLM"/>
    </source>
</evidence>
<keyword evidence="2" id="KW-0143">Chaperone</keyword>
<dbReference type="InterPro" id="IPR002777">
    <property type="entry name" value="PFD_beta-like"/>
</dbReference>
<evidence type="ECO:0000313" key="5">
    <source>
        <dbReference type="Proteomes" id="UP001244341"/>
    </source>
</evidence>
<protein>
    <recommendedName>
        <fullName evidence="6">Prefoldin subunit 1</fullName>
    </recommendedName>
</protein>
<dbReference type="PANTHER" id="PTHR20903:SF0">
    <property type="entry name" value="PREFOLDIN SUBUNIT 1"/>
    <property type="match status" value="1"/>
</dbReference>
<keyword evidence="5" id="KW-1185">Reference proteome</keyword>
<comment type="similarity">
    <text evidence="1">Belongs to the prefoldin subunit beta family.</text>
</comment>
<sequence>MPEEKRQQEDLQPFIELQEKLAMNISFQQAVQQQLQRAMVSTKRSELTLQELSSMSSSVPMYKQVGKAYFMAPMQQVVDELKDDIKGSQDEGKKLLQQKEHADKAIRATEAEMQELMKAHPEAVRQLAALGA</sequence>
<evidence type="ECO:0000256" key="3">
    <source>
        <dbReference type="SAM" id="Coils"/>
    </source>
</evidence>
<feature type="coiled-coil region" evidence="3">
    <location>
        <begin position="78"/>
        <end position="119"/>
    </location>
</feature>
<organism evidence="4 5">
    <name type="scientific">Tetradesmus obliquus</name>
    <name type="common">Green alga</name>
    <name type="synonym">Acutodesmus obliquus</name>
    <dbReference type="NCBI Taxonomy" id="3088"/>
    <lineage>
        <taxon>Eukaryota</taxon>
        <taxon>Viridiplantae</taxon>
        <taxon>Chlorophyta</taxon>
        <taxon>core chlorophytes</taxon>
        <taxon>Chlorophyceae</taxon>
        <taxon>CS clade</taxon>
        <taxon>Sphaeropleales</taxon>
        <taxon>Scenedesmaceae</taxon>
        <taxon>Tetradesmus</taxon>
    </lineage>
</organism>
<name>A0ABY8TV57_TETOB</name>
<dbReference type="Proteomes" id="UP001244341">
    <property type="component" value="Chromosome 4b"/>
</dbReference>
<dbReference type="EMBL" id="CP126211">
    <property type="protein sequence ID" value="WIA13018.1"/>
    <property type="molecule type" value="Genomic_DNA"/>
</dbReference>
<dbReference type="InterPro" id="IPR009053">
    <property type="entry name" value="Prefoldin"/>
</dbReference>
<evidence type="ECO:0000256" key="1">
    <source>
        <dbReference type="ARBA" id="ARBA00008045"/>
    </source>
</evidence>
<gene>
    <name evidence="4" type="ORF">OEZ85_006628</name>
</gene>
<dbReference type="PANTHER" id="PTHR20903">
    <property type="entry name" value="PREFOLDIN SUBUNIT 1-RELATED"/>
    <property type="match status" value="1"/>
</dbReference>